<evidence type="ECO:0000256" key="8">
    <source>
        <dbReference type="SAM" id="MobiDB-lite"/>
    </source>
</evidence>
<evidence type="ECO:0000256" key="3">
    <source>
        <dbReference type="ARBA" id="ARBA00022722"/>
    </source>
</evidence>
<comment type="caution">
    <text evidence="9">The sequence shown here is derived from an EMBL/GenBank/DDBJ whole genome shotgun (WGS) entry which is preliminary data.</text>
</comment>
<keyword evidence="4" id="KW-0255">Endonuclease</keyword>
<keyword evidence="3" id="KW-0540">Nuclease</keyword>
<reference evidence="9" key="3">
    <citation type="submission" date="2023-01" db="EMBL/GenBank/DDBJ databases">
        <authorList>
            <person name="Sun Q."/>
            <person name="Evtushenko L."/>
        </authorList>
    </citation>
    <scope>NUCLEOTIDE SEQUENCE</scope>
    <source>
        <strain evidence="9">VKM B-1606</strain>
    </source>
</reference>
<dbReference type="Proteomes" id="UP001143400">
    <property type="component" value="Unassembled WGS sequence"/>
</dbReference>
<dbReference type="InterPro" id="IPR038570">
    <property type="entry name" value="HicA_sf"/>
</dbReference>
<evidence type="ECO:0000256" key="2">
    <source>
        <dbReference type="ARBA" id="ARBA00022649"/>
    </source>
</evidence>
<dbReference type="Proteomes" id="UP000758856">
    <property type="component" value="Unassembled WGS sequence"/>
</dbReference>
<sequence>MDSRSIIAALLAAGWFEANRVGSHVQFKHPKRPGRVTVPHPKRNLPLGTLRSIEKQSGLKLR</sequence>
<keyword evidence="6" id="KW-0694">RNA-binding</keyword>
<dbReference type="GO" id="GO:0003729">
    <property type="term" value="F:mRNA binding"/>
    <property type="evidence" value="ECO:0007669"/>
    <property type="project" value="InterPro"/>
</dbReference>
<reference evidence="9" key="1">
    <citation type="journal article" date="2014" name="Int. J. Syst. Evol. Microbiol.">
        <title>Complete genome sequence of Corynebacterium casei LMG S-19264T (=DSM 44701T), isolated from a smear-ripened cheese.</title>
        <authorList>
            <consortium name="US DOE Joint Genome Institute (JGI-PGF)"/>
            <person name="Walter F."/>
            <person name="Albersmeier A."/>
            <person name="Kalinowski J."/>
            <person name="Ruckert C."/>
        </authorList>
    </citation>
    <scope>NUCLEOTIDE SEQUENCE</scope>
    <source>
        <strain evidence="9">VKM B-1606</strain>
    </source>
</reference>
<name>A0A9W6IX62_9HYPH</name>
<dbReference type="SUPFAM" id="SSF54786">
    <property type="entry name" value="YcfA/nrd intein domain"/>
    <property type="match status" value="1"/>
</dbReference>
<keyword evidence="5" id="KW-0378">Hydrolase</keyword>
<protein>
    <submittedName>
        <fullName evidence="9">Addiction module toxin, HicA family protein</fullName>
    </submittedName>
    <submittedName>
        <fullName evidence="10">RNA binding protein YcfA (HicA-like mRNA interferase family)</fullName>
    </submittedName>
</protein>
<dbReference type="RefSeq" id="WP_204951968.1">
    <property type="nucleotide sequence ID" value="NZ_BSFF01000009.1"/>
</dbReference>
<dbReference type="InterPro" id="IPR012933">
    <property type="entry name" value="HicA_mRNA_interferase"/>
</dbReference>
<feature type="region of interest" description="Disordered" evidence="8">
    <location>
        <begin position="27"/>
        <end position="46"/>
    </location>
</feature>
<gene>
    <name evidence="9" type="ORF">GCM10008170_32820</name>
    <name evidence="10" type="ORF">JOD31_003784</name>
</gene>
<comment type="similarity">
    <text evidence="1">Belongs to the HicA mRNA interferase family.</text>
</comment>
<evidence type="ECO:0000313" key="10">
    <source>
        <dbReference type="EMBL" id="MBM7853523.1"/>
    </source>
</evidence>
<accession>A0A9W6IX62</accession>
<dbReference type="Pfam" id="PF07927">
    <property type="entry name" value="HicA_toxin"/>
    <property type="match status" value="1"/>
</dbReference>
<keyword evidence="11" id="KW-1185">Reference proteome</keyword>
<dbReference type="AlphaFoldDB" id="A0A9W6IX62"/>
<dbReference type="Gene3D" id="3.30.920.30">
    <property type="entry name" value="Hypothetical protein"/>
    <property type="match status" value="1"/>
</dbReference>
<keyword evidence="7" id="KW-0346">Stress response</keyword>
<dbReference type="EMBL" id="JAFBCY010000005">
    <property type="protein sequence ID" value="MBM7853523.1"/>
    <property type="molecule type" value="Genomic_DNA"/>
</dbReference>
<evidence type="ECO:0000256" key="6">
    <source>
        <dbReference type="ARBA" id="ARBA00022884"/>
    </source>
</evidence>
<keyword evidence="2" id="KW-1277">Toxin-antitoxin system</keyword>
<evidence type="ECO:0000256" key="1">
    <source>
        <dbReference type="ARBA" id="ARBA00006620"/>
    </source>
</evidence>
<dbReference type="EMBL" id="BSFF01000009">
    <property type="protein sequence ID" value="GLK57262.1"/>
    <property type="molecule type" value="Genomic_DNA"/>
</dbReference>
<reference evidence="10 11" key="2">
    <citation type="submission" date="2021-01" db="EMBL/GenBank/DDBJ databases">
        <title>Genomic Encyclopedia of Type Strains, Phase IV (KMG-IV): sequencing the most valuable type-strain genomes for metagenomic binning, comparative biology and taxonomic classification.</title>
        <authorList>
            <person name="Goeker M."/>
        </authorList>
    </citation>
    <scope>NUCLEOTIDE SEQUENCE [LARGE SCALE GENOMIC DNA]</scope>
    <source>
        <strain evidence="10 11">DSM 6130</strain>
    </source>
</reference>
<proteinExistence type="inferred from homology"/>
<evidence type="ECO:0000313" key="9">
    <source>
        <dbReference type="EMBL" id="GLK57262.1"/>
    </source>
</evidence>
<evidence type="ECO:0000256" key="7">
    <source>
        <dbReference type="ARBA" id="ARBA00023016"/>
    </source>
</evidence>
<evidence type="ECO:0000256" key="5">
    <source>
        <dbReference type="ARBA" id="ARBA00022801"/>
    </source>
</evidence>
<dbReference type="GO" id="GO:0016787">
    <property type="term" value="F:hydrolase activity"/>
    <property type="evidence" value="ECO:0007669"/>
    <property type="project" value="UniProtKB-KW"/>
</dbReference>
<evidence type="ECO:0000313" key="11">
    <source>
        <dbReference type="Proteomes" id="UP000758856"/>
    </source>
</evidence>
<evidence type="ECO:0000313" key="12">
    <source>
        <dbReference type="Proteomes" id="UP001143400"/>
    </source>
</evidence>
<dbReference type="GO" id="GO:0004519">
    <property type="term" value="F:endonuclease activity"/>
    <property type="evidence" value="ECO:0007669"/>
    <property type="project" value="UniProtKB-KW"/>
</dbReference>
<organism evidence="9 12">
    <name type="scientific">Methylopila capsulata</name>
    <dbReference type="NCBI Taxonomy" id="61654"/>
    <lineage>
        <taxon>Bacteria</taxon>
        <taxon>Pseudomonadati</taxon>
        <taxon>Pseudomonadota</taxon>
        <taxon>Alphaproteobacteria</taxon>
        <taxon>Hyphomicrobiales</taxon>
        <taxon>Methylopilaceae</taxon>
        <taxon>Methylopila</taxon>
    </lineage>
</organism>
<evidence type="ECO:0000256" key="4">
    <source>
        <dbReference type="ARBA" id="ARBA00022759"/>
    </source>
</evidence>